<dbReference type="InterPro" id="IPR017896">
    <property type="entry name" value="4Fe4S_Fe-S-bd"/>
</dbReference>
<keyword evidence="1" id="KW-0479">Metal-binding</keyword>
<dbReference type="RefSeq" id="WP_187525558.1">
    <property type="nucleotide sequence ID" value="NZ_JACRTA010000003.1"/>
</dbReference>
<name>A0A926E9L7_9FIRM</name>
<dbReference type="EMBL" id="JACRTA010000003">
    <property type="protein sequence ID" value="MBC8568960.1"/>
    <property type="molecule type" value="Genomic_DNA"/>
</dbReference>
<keyword evidence="6" id="KW-1185">Reference proteome</keyword>
<dbReference type="PANTHER" id="PTHR43122">
    <property type="entry name" value="FERREDOXIN SUBUNIT OF PYRUVATE:FLAVODOXIN OXIDOREDUCTASE-RELATED"/>
    <property type="match status" value="1"/>
</dbReference>
<dbReference type="AlphaFoldDB" id="A0A926E9L7"/>
<evidence type="ECO:0000259" key="4">
    <source>
        <dbReference type="PROSITE" id="PS51379"/>
    </source>
</evidence>
<organism evidence="5 6">
    <name type="scientific">Lentihominibacter hominis</name>
    <dbReference type="NCBI Taxonomy" id="2763645"/>
    <lineage>
        <taxon>Bacteria</taxon>
        <taxon>Bacillati</taxon>
        <taxon>Bacillota</taxon>
        <taxon>Clostridia</taxon>
        <taxon>Peptostreptococcales</taxon>
        <taxon>Anaerovoracaceae</taxon>
        <taxon>Lentihominibacter</taxon>
    </lineage>
</organism>
<sequence>MSLYNIYFSPTGGTKKVADIIASQLDKDHIDLDMIKKPDAVEKLKLDQNDICIISVPSYGGRVPAIVLEHLNKTVGNGAKTILVAVYGNRHIDDTLIELYDSLNNRGFFCLAAIEAVAEHSLMHQFAAGRPDTKDKNELYNFAVQIKLALKEDRNYSKLHIPGSHHYKEYNGVPIKPITTSRCNKCGICAEECPVNAISKDNPQNTDKEICISCMHCVSVCPEKARQTSKIMTFVASQKFKKVCSGRKENKLYLN</sequence>
<dbReference type="SUPFAM" id="SSF52218">
    <property type="entry name" value="Flavoproteins"/>
    <property type="match status" value="1"/>
</dbReference>
<dbReference type="Pfam" id="PF13187">
    <property type="entry name" value="Fer4_9"/>
    <property type="match status" value="1"/>
</dbReference>
<keyword evidence="2" id="KW-0408">Iron</keyword>
<dbReference type="Proteomes" id="UP000610862">
    <property type="component" value="Unassembled WGS sequence"/>
</dbReference>
<dbReference type="InterPro" id="IPR047964">
    <property type="entry name" value="EFR1-like"/>
</dbReference>
<protein>
    <submittedName>
        <fullName evidence="5">4Fe-4S binding protein</fullName>
    </submittedName>
</protein>
<feature type="domain" description="4Fe-4S ferredoxin-type" evidence="4">
    <location>
        <begin position="174"/>
        <end position="203"/>
    </location>
</feature>
<evidence type="ECO:0000256" key="1">
    <source>
        <dbReference type="ARBA" id="ARBA00022723"/>
    </source>
</evidence>
<dbReference type="PANTHER" id="PTHR43122:SF1">
    <property type="entry name" value="IRON-SULFUR-BINDING PROTEIN"/>
    <property type="match status" value="1"/>
</dbReference>
<dbReference type="PROSITE" id="PS00198">
    <property type="entry name" value="4FE4S_FER_1"/>
    <property type="match status" value="2"/>
</dbReference>
<evidence type="ECO:0000256" key="2">
    <source>
        <dbReference type="ARBA" id="ARBA00023004"/>
    </source>
</evidence>
<reference evidence="5" key="1">
    <citation type="submission" date="2020-08" db="EMBL/GenBank/DDBJ databases">
        <title>Genome public.</title>
        <authorList>
            <person name="Liu C."/>
            <person name="Sun Q."/>
        </authorList>
    </citation>
    <scope>NUCLEOTIDE SEQUENCE</scope>
    <source>
        <strain evidence="5">NSJ-24</strain>
    </source>
</reference>
<dbReference type="SUPFAM" id="SSF54862">
    <property type="entry name" value="4Fe-4S ferredoxins"/>
    <property type="match status" value="1"/>
</dbReference>
<accession>A0A926E9L7</accession>
<dbReference type="Gene3D" id="3.30.70.20">
    <property type="match status" value="1"/>
</dbReference>
<feature type="domain" description="4Fe-4S ferredoxin-type" evidence="4">
    <location>
        <begin position="207"/>
        <end position="231"/>
    </location>
</feature>
<dbReference type="NCBIfam" id="NF038196">
    <property type="entry name" value="ferrodoxin_EFR1"/>
    <property type="match status" value="1"/>
</dbReference>
<evidence type="ECO:0000256" key="3">
    <source>
        <dbReference type="ARBA" id="ARBA00023014"/>
    </source>
</evidence>
<proteinExistence type="predicted"/>
<dbReference type="GO" id="GO:0046872">
    <property type="term" value="F:metal ion binding"/>
    <property type="evidence" value="ECO:0007669"/>
    <property type="project" value="UniProtKB-KW"/>
</dbReference>
<dbReference type="GO" id="GO:0051536">
    <property type="term" value="F:iron-sulfur cluster binding"/>
    <property type="evidence" value="ECO:0007669"/>
    <property type="project" value="UniProtKB-KW"/>
</dbReference>
<evidence type="ECO:0000313" key="6">
    <source>
        <dbReference type="Proteomes" id="UP000610862"/>
    </source>
</evidence>
<comment type="caution">
    <text evidence="5">The sequence shown here is derived from an EMBL/GenBank/DDBJ whole genome shotgun (WGS) entry which is preliminary data.</text>
</comment>
<dbReference type="PROSITE" id="PS51379">
    <property type="entry name" value="4FE4S_FER_2"/>
    <property type="match status" value="2"/>
</dbReference>
<dbReference type="Gene3D" id="3.40.50.360">
    <property type="match status" value="1"/>
</dbReference>
<evidence type="ECO:0000313" key="5">
    <source>
        <dbReference type="EMBL" id="MBC8568960.1"/>
    </source>
</evidence>
<keyword evidence="3" id="KW-0411">Iron-sulfur</keyword>
<dbReference type="InterPro" id="IPR017900">
    <property type="entry name" value="4Fe4S_Fe_S_CS"/>
</dbReference>
<gene>
    <name evidence="5" type="ORF">H8692_09345</name>
</gene>
<dbReference type="InterPro" id="IPR029039">
    <property type="entry name" value="Flavoprotein-like_sf"/>
</dbReference>